<dbReference type="HOGENOM" id="CLU_1598936_0_0_2"/>
<gene>
    <name evidence="1" type="ORF">NTE_01709</name>
</gene>
<dbReference type="STRING" id="1459636.NTE_01709"/>
<proteinExistence type="predicted"/>
<dbReference type="OrthoDB" id="10393at2157"/>
<protein>
    <submittedName>
        <fullName evidence="1">Uncharacterized protein</fullName>
    </submittedName>
</protein>
<dbReference type="eggNOG" id="arCOG08800">
    <property type="taxonomic scope" value="Archaea"/>
</dbReference>
<dbReference type="RefSeq" id="WP_148700479.1">
    <property type="nucleotide sequence ID" value="NZ_CP007174.1"/>
</dbReference>
<sequence length="166" mass="17748">MLLKAAGSIAIAVILAAVLATSSLTNRAYAATISGYSETKVIVKGDQQHCLQVDATKVAGLQFRDFSGNGIKQVAAGSQVSVQAIINSGCDVADYPATVLLEVRDSDGITKYLAFQQIALEPSQWSRISFSWVPDKPGNYDVRTFVMTCIACSGLNPVTMHRISVY</sequence>
<organism evidence="1 2">
    <name type="scientific">Candidatus Nitrososphaera evergladensis SR1</name>
    <dbReference type="NCBI Taxonomy" id="1459636"/>
    <lineage>
        <taxon>Archaea</taxon>
        <taxon>Nitrososphaerota</taxon>
        <taxon>Nitrososphaeria</taxon>
        <taxon>Nitrososphaerales</taxon>
        <taxon>Nitrososphaeraceae</taxon>
        <taxon>Nitrososphaera</taxon>
    </lineage>
</organism>
<name>A0A075MRQ8_9ARCH</name>
<evidence type="ECO:0000313" key="2">
    <source>
        <dbReference type="Proteomes" id="UP000028194"/>
    </source>
</evidence>
<dbReference type="EMBL" id="CP007174">
    <property type="protein sequence ID" value="AIF83770.1"/>
    <property type="molecule type" value="Genomic_DNA"/>
</dbReference>
<evidence type="ECO:0000313" key="1">
    <source>
        <dbReference type="EMBL" id="AIF83770.1"/>
    </source>
</evidence>
<dbReference type="GeneID" id="41597478"/>
<dbReference type="KEGG" id="nev:NTE_01709"/>
<dbReference type="AlphaFoldDB" id="A0A075MRQ8"/>
<dbReference type="Proteomes" id="UP000028194">
    <property type="component" value="Chromosome"/>
</dbReference>
<reference evidence="1 2" key="1">
    <citation type="journal article" date="2014" name="PLoS ONE">
        <title>Genome Sequence of Candidatus Nitrososphaera evergladensis from Group I.1b Enriched from Everglades Soil Reveals Novel Genomic Features of the Ammonia-Oxidizing Archaea.</title>
        <authorList>
            <person name="Zhalnina K.V."/>
            <person name="Dias R."/>
            <person name="Leonard M.T."/>
            <person name="Dorr de Quadros P."/>
            <person name="Camargo F.A."/>
            <person name="Drew J.C."/>
            <person name="Farmerie W.G."/>
            <person name="Daroub S.H."/>
            <person name="Triplett E.W."/>
        </authorList>
    </citation>
    <scope>NUCLEOTIDE SEQUENCE [LARGE SCALE GENOMIC DNA]</scope>
    <source>
        <strain evidence="1 2">SR1</strain>
    </source>
</reference>
<keyword evidence="2" id="KW-1185">Reference proteome</keyword>
<accession>A0A075MRQ8</accession>